<dbReference type="AlphaFoldDB" id="A0A8T4IF44"/>
<gene>
    <name evidence="2" type="ORF">J7S20_11745</name>
</gene>
<protein>
    <submittedName>
        <fullName evidence="2">Uncharacterized protein</fullName>
    </submittedName>
</protein>
<keyword evidence="1" id="KW-0812">Transmembrane</keyword>
<name>A0A8T4IF44_9SPHN</name>
<evidence type="ECO:0000313" key="2">
    <source>
        <dbReference type="EMBL" id="MBR0553180.1"/>
    </source>
</evidence>
<proteinExistence type="predicted"/>
<keyword evidence="1" id="KW-1133">Transmembrane helix</keyword>
<organism evidence="2 3">
    <name type="scientific">Stakelama marina</name>
    <dbReference type="NCBI Taxonomy" id="2826939"/>
    <lineage>
        <taxon>Bacteria</taxon>
        <taxon>Pseudomonadati</taxon>
        <taxon>Pseudomonadota</taxon>
        <taxon>Alphaproteobacteria</taxon>
        <taxon>Sphingomonadales</taxon>
        <taxon>Sphingomonadaceae</taxon>
        <taxon>Stakelama</taxon>
    </lineage>
</organism>
<keyword evidence="3" id="KW-1185">Reference proteome</keyword>
<evidence type="ECO:0000313" key="3">
    <source>
        <dbReference type="Proteomes" id="UP000676996"/>
    </source>
</evidence>
<dbReference type="Proteomes" id="UP000676996">
    <property type="component" value="Unassembled WGS sequence"/>
</dbReference>
<reference evidence="2" key="1">
    <citation type="submission" date="2021-04" db="EMBL/GenBank/DDBJ databases">
        <title>Ouciella asimina sp. nov., isolated from the surface seawater in the hydrothermal field of Okinawa Trough.</title>
        <authorList>
            <person name="Shuang W."/>
        </authorList>
    </citation>
    <scope>NUCLEOTIDE SEQUENCE</scope>
    <source>
        <strain evidence="2">LXI357</strain>
    </source>
</reference>
<accession>A0A8T4IF44</accession>
<dbReference type="RefSeq" id="WP_284054421.1">
    <property type="nucleotide sequence ID" value="NZ_JAGRQC010000003.1"/>
</dbReference>
<feature type="transmembrane region" description="Helical" evidence="1">
    <location>
        <begin position="28"/>
        <end position="46"/>
    </location>
</feature>
<comment type="caution">
    <text evidence="2">The sequence shown here is derived from an EMBL/GenBank/DDBJ whole genome shotgun (WGS) entry which is preliminary data.</text>
</comment>
<sequence length="116" mass="13527">MNFFRRFSPLRAFRDLRAYLQQRQPYELGFMFLSFIITVTLIGMLIHDSRVQAPPKEPEIIYVQSWPLNRTDAQIAAAAKVNDAKKKAAAEKLAKMRAERRAEFQRLDNQLDAWGL</sequence>
<keyword evidence="1" id="KW-0472">Membrane</keyword>
<evidence type="ECO:0000256" key="1">
    <source>
        <dbReference type="SAM" id="Phobius"/>
    </source>
</evidence>
<dbReference type="EMBL" id="JAGRQC010000003">
    <property type="protein sequence ID" value="MBR0553180.1"/>
    <property type="molecule type" value="Genomic_DNA"/>
</dbReference>